<dbReference type="EMBL" id="NTGA01000002">
    <property type="protein sequence ID" value="PAY24890.1"/>
    <property type="molecule type" value="Genomic_DNA"/>
</dbReference>
<dbReference type="Proteomes" id="UP000218810">
    <property type="component" value="Unassembled WGS sequence"/>
</dbReference>
<comment type="caution">
    <text evidence="1">The sequence shown here is derived from an EMBL/GenBank/DDBJ whole genome shotgun (WGS) entry which is preliminary data.</text>
</comment>
<protein>
    <submittedName>
        <fullName evidence="1">Uncharacterized protein</fullName>
    </submittedName>
</protein>
<name>A0A2A2WUL1_9ACTN</name>
<evidence type="ECO:0000313" key="2">
    <source>
        <dbReference type="Proteomes" id="UP000218810"/>
    </source>
</evidence>
<dbReference type="OrthoDB" id="4774153at2"/>
<accession>A0A2A2WUL1</accession>
<dbReference type="AlphaFoldDB" id="A0A2A2WUL1"/>
<sequence length="105" mass="11070">MTVEKVPAGPTPPPAAVKFVEKFLARHGGKADLVLQPTGRTGVRLTFVGADGVMDDYMVDTLAEAEAVRDGVPGLTGSDWTRELVSHTDVPAGHWKRMAGSGSLL</sequence>
<proteinExistence type="predicted"/>
<gene>
    <name evidence="1" type="ORF">CEY15_01120</name>
</gene>
<organism evidence="1 2">
    <name type="scientific">Dietzia natronolimnaea</name>
    <dbReference type="NCBI Taxonomy" id="161920"/>
    <lineage>
        <taxon>Bacteria</taxon>
        <taxon>Bacillati</taxon>
        <taxon>Actinomycetota</taxon>
        <taxon>Actinomycetes</taxon>
        <taxon>Mycobacteriales</taxon>
        <taxon>Dietziaceae</taxon>
        <taxon>Dietzia</taxon>
    </lineage>
</organism>
<evidence type="ECO:0000313" key="1">
    <source>
        <dbReference type="EMBL" id="PAY24890.1"/>
    </source>
</evidence>
<reference evidence="2" key="1">
    <citation type="submission" date="2017-09" db="EMBL/GenBank/DDBJ databases">
        <authorList>
            <person name="Zhang Y."/>
            <person name="Huang X."/>
            <person name="Liu J."/>
            <person name="Lu L."/>
            <person name="Peng K."/>
        </authorList>
    </citation>
    <scope>NUCLEOTIDE SEQUENCE [LARGE SCALE GENOMIC DNA]</scope>
    <source>
        <strain evidence="2">S-XJ-1</strain>
    </source>
</reference>
<keyword evidence="2" id="KW-1185">Reference proteome</keyword>